<dbReference type="EMBL" id="JBDKWZ010000002">
    <property type="protein sequence ID" value="MEN7546980.1"/>
    <property type="molecule type" value="Genomic_DNA"/>
</dbReference>
<dbReference type="AlphaFoldDB" id="A0AAW9S5G9"/>
<dbReference type="SUPFAM" id="SSF158568">
    <property type="entry name" value="AF1862-like"/>
    <property type="match status" value="1"/>
</dbReference>
<evidence type="ECO:0000256" key="4">
    <source>
        <dbReference type="ARBA" id="ARBA00023118"/>
    </source>
</evidence>
<keyword evidence="7" id="KW-1185">Reference proteome</keyword>
<dbReference type="Pfam" id="PF09701">
    <property type="entry name" value="Cas_Cmr5"/>
    <property type="match status" value="1"/>
</dbReference>
<gene>
    <name evidence="6" type="primary">cmr5</name>
    <name evidence="6" type="ORF">AAG747_03625</name>
</gene>
<dbReference type="NCBIfam" id="TIGR01881">
    <property type="entry name" value="cas_Cmr5"/>
    <property type="match status" value="1"/>
</dbReference>
<dbReference type="InterPro" id="IPR023101">
    <property type="entry name" value="AF1862-like_dom_sf"/>
</dbReference>
<dbReference type="GO" id="GO:0051607">
    <property type="term" value="P:defense response to virus"/>
    <property type="evidence" value="ECO:0007669"/>
    <property type="project" value="UniProtKB-KW"/>
</dbReference>
<dbReference type="GO" id="GO:0005737">
    <property type="term" value="C:cytoplasm"/>
    <property type="evidence" value="ECO:0007669"/>
    <property type="project" value="UniProtKB-SubCell"/>
</dbReference>
<evidence type="ECO:0000256" key="2">
    <source>
        <dbReference type="ARBA" id="ARBA00006161"/>
    </source>
</evidence>
<dbReference type="InterPro" id="IPR010160">
    <property type="entry name" value="CRISPR-assoc_prot_Cmr5"/>
</dbReference>
<dbReference type="CDD" id="cd09749">
    <property type="entry name" value="Cmr5_III-B"/>
    <property type="match status" value="1"/>
</dbReference>
<reference evidence="6 7" key="1">
    <citation type="submission" date="2024-04" db="EMBL/GenBank/DDBJ databases">
        <title>Novel genus in family Flammeovirgaceae.</title>
        <authorList>
            <person name="Nguyen T.H."/>
            <person name="Vuong T.Q."/>
            <person name="Le H."/>
            <person name="Kim S.-G."/>
        </authorList>
    </citation>
    <scope>NUCLEOTIDE SEQUENCE [LARGE SCALE GENOMIC DNA]</scope>
    <source>
        <strain evidence="6 7">JCM 23209</strain>
    </source>
</reference>
<dbReference type="Gene3D" id="1.10.520.30">
    <property type="entry name" value="AF1862-like domain"/>
    <property type="match status" value="1"/>
</dbReference>
<comment type="similarity">
    <text evidence="2">Belongs to the CRISPR system Cmr5 family.</text>
</comment>
<evidence type="ECO:0000313" key="6">
    <source>
        <dbReference type="EMBL" id="MEN7546980.1"/>
    </source>
</evidence>
<organism evidence="6 7">
    <name type="scientific">Rapidithrix thailandica</name>
    <dbReference type="NCBI Taxonomy" id="413964"/>
    <lineage>
        <taxon>Bacteria</taxon>
        <taxon>Pseudomonadati</taxon>
        <taxon>Bacteroidota</taxon>
        <taxon>Cytophagia</taxon>
        <taxon>Cytophagales</taxon>
        <taxon>Flammeovirgaceae</taxon>
        <taxon>Rapidithrix</taxon>
    </lineage>
</organism>
<evidence type="ECO:0000256" key="3">
    <source>
        <dbReference type="ARBA" id="ARBA00022490"/>
    </source>
</evidence>
<evidence type="ECO:0000256" key="5">
    <source>
        <dbReference type="ARBA" id="ARBA00030001"/>
    </source>
</evidence>
<evidence type="ECO:0000256" key="1">
    <source>
        <dbReference type="ARBA" id="ARBA00004496"/>
    </source>
</evidence>
<sequence length="143" mass="15908">MAETKRTTLEQGRAAFAYTCAENASKSLGKPKEYKAYVKKMPMLIKTNGLGAAIAFAFSKGSKNGVPQANTPWGLIYTQIENWLLEGDEKGLISFEKTKLAQKLTQVESYTYRAVTVEVLAFFGWLRRFAEGLIEGETNDPNN</sequence>
<evidence type="ECO:0000313" key="7">
    <source>
        <dbReference type="Proteomes" id="UP001403385"/>
    </source>
</evidence>
<name>A0AAW9S5G9_9BACT</name>
<dbReference type="Proteomes" id="UP001403385">
    <property type="component" value="Unassembled WGS sequence"/>
</dbReference>
<keyword evidence="4" id="KW-0051">Antiviral defense</keyword>
<comment type="subcellular location">
    <subcellularLocation>
        <location evidence="1">Cytoplasm</location>
    </subcellularLocation>
</comment>
<keyword evidence="3" id="KW-0963">Cytoplasm</keyword>
<protein>
    <recommendedName>
        <fullName evidence="5">CRISPR type III-B/RAMP module-associated protein Cmr5</fullName>
    </recommendedName>
</protein>
<comment type="caution">
    <text evidence="6">The sequence shown here is derived from an EMBL/GenBank/DDBJ whole genome shotgun (WGS) entry which is preliminary data.</text>
</comment>
<dbReference type="RefSeq" id="WP_346819768.1">
    <property type="nucleotide sequence ID" value="NZ_JBDKWZ010000002.1"/>
</dbReference>
<accession>A0AAW9S5G9</accession>
<proteinExistence type="inferred from homology"/>